<name>A0A6I4WFH8_9ACTN</name>
<dbReference type="Proteomes" id="UP000431901">
    <property type="component" value="Unassembled WGS sequence"/>
</dbReference>
<dbReference type="InterPro" id="IPR002513">
    <property type="entry name" value="Tn3_Tnp_DDE_dom"/>
</dbReference>
<dbReference type="Pfam" id="PF01526">
    <property type="entry name" value="DDE_Tnp_Tn3"/>
    <property type="match status" value="1"/>
</dbReference>
<dbReference type="EMBL" id="WUTW01000002">
    <property type="protein sequence ID" value="MXQ65704.1"/>
    <property type="molecule type" value="Genomic_DNA"/>
</dbReference>
<sequence length="113" mass="12849">MRYGGYGGIVYRHVADSYIALFTRFIPREVWEAVHLFEGLLDHKATTITGEVVHTDTQAESLPAFGLAAMPKNRPTVWPERRHRQRQRIGSGESPRSFVMGTQCVLSMETESR</sequence>
<reference evidence="3 4" key="1">
    <citation type="submission" date="2019-12" db="EMBL/GenBank/DDBJ databases">
        <title>Nocardia macrotermitis sp. nov. and Nocardia aurantia sp. nov., isolated from the gut of the fungus growing-termite Macrotermes natalensis.</title>
        <authorList>
            <person name="Christine B."/>
            <person name="Rene B."/>
        </authorList>
    </citation>
    <scope>NUCLEOTIDE SEQUENCE [LARGE SCALE GENOMIC DNA]</scope>
    <source>
        <strain evidence="3 4">DSM 102126</strain>
    </source>
</reference>
<dbReference type="AlphaFoldDB" id="A0A6I4WFH8"/>
<keyword evidence="4" id="KW-1185">Reference proteome</keyword>
<dbReference type="OrthoDB" id="3698941at2"/>
<evidence type="ECO:0000259" key="2">
    <source>
        <dbReference type="Pfam" id="PF01526"/>
    </source>
</evidence>
<proteinExistence type="predicted"/>
<organism evidence="3 4">
    <name type="scientific">Actinomadura rayongensis</name>
    <dbReference type="NCBI Taxonomy" id="1429076"/>
    <lineage>
        <taxon>Bacteria</taxon>
        <taxon>Bacillati</taxon>
        <taxon>Actinomycetota</taxon>
        <taxon>Actinomycetes</taxon>
        <taxon>Streptosporangiales</taxon>
        <taxon>Thermomonosporaceae</taxon>
        <taxon>Actinomadura</taxon>
    </lineage>
</organism>
<evidence type="ECO:0000256" key="1">
    <source>
        <dbReference type="SAM" id="MobiDB-lite"/>
    </source>
</evidence>
<protein>
    <submittedName>
        <fullName evidence="3">Tn3 family transposase</fullName>
    </submittedName>
</protein>
<dbReference type="GO" id="GO:0004803">
    <property type="term" value="F:transposase activity"/>
    <property type="evidence" value="ECO:0007669"/>
    <property type="project" value="InterPro"/>
</dbReference>
<accession>A0A6I4WFH8</accession>
<dbReference type="GO" id="GO:0006313">
    <property type="term" value="P:DNA transposition"/>
    <property type="evidence" value="ECO:0007669"/>
    <property type="project" value="InterPro"/>
</dbReference>
<evidence type="ECO:0000313" key="3">
    <source>
        <dbReference type="EMBL" id="MXQ65704.1"/>
    </source>
</evidence>
<gene>
    <name evidence="3" type="ORF">GQ466_16885</name>
</gene>
<comment type="caution">
    <text evidence="3">The sequence shown here is derived from an EMBL/GenBank/DDBJ whole genome shotgun (WGS) entry which is preliminary data.</text>
</comment>
<feature type="domain" description="Tn3 transposase DDE" evidence="2">
    <location>
        <begin position="2"/>
        <end position="70"/>
    </location>
</feature>
<evidence type="ECO:0000313" key="4">
    <source>
        <dbReference type="Proteomes" id="UP000431901"/>
    </source>
</evidence>
<feature type="region of interest" description="Disordered" evidence="1">
    <location>
        <begin position="78"/>
        <end position="97"/>
    </location>
</feature>